<gene>
    <name evidence="2" type="ORF">NP493_428g02025</name>
</gene>
<dbReference type="GO" id="GO:0005615">
    <property type="term" value="C:extracellular space"/>
    <property type="evidence" value="ECO:0007669"/>
    <property type="project" value="TreeGrafter"/>
</dbReference>
<evidence type="ECO:0000313" key="2">
    <source>
        <dbReference type="EMBL" id="KAK2180770.1"/>
    </source>
</evidence>
<accession>A0AAD9L0L2</accession>
<organism evidence="2 3">
    <name type="scientific">Ridgeia piscesae</name>
    <name type="common">Tubeworm</name>
    <dbReference type="NCBI Taxonomy" id="27915"/>
    <lineage>
        <taxon>Eukaryota</taxon>
        <taxon>Metazoa</taxon>
        <taxon>Spiralia</taxon>
        <taxon>Lophotrochozoa</taxon>
        <taxon>Annelida</taxon>
        <taxon>Polychaeta</taxon>
        <taxon>Sedentaria</taxon>
        <taxon>Canalipalpata</taxon>
        <taxon>Sabellida</taxon>
        <taxon>Siboglinidae</taxon>
        <taxon>Ridgeia</taxon>
    </lineage>
</organism>
<protein>
    <submittedName>
        <fullName evidence="2">Uncharacterized protein</fullName>
    </submittedName>
</protein>
<name>A0AAD9L0L2_RIDPI</name>
<feature type="signal peptide" evidence="1">
    <location>
        <begin position="1"/>
        <end position="20"/>
    </location>
</feature>
<feature type="chain" id="PRO_5042135592" evidence="1">
    <location>
        <begin position="21"/>
        <end position="229"/>
    </location>
</feature>
<dbReference type="PANTHER" id="PTHR24024">
    <property type="entry name" value="PULMONARY SURFACTANT-ASSOCIATED PROTEIN A"/>
    <property type="match status" value="1"/>
</dbReference>
<dbReference type="Proteomes" id="UP001209878">
    <property type="component" value="Unassembled WGS sequence"/>
</dbReference>
<dbReference type="PANTHER" id="PTHR24024:SF18">
    <property type="entry name" value="SHORT-CHAIN COLLAGEN C4-LIKE"/>
    <property type="match status" value="1"/>
</dbReference>
<sequence length="229" mass="24938">MVNVILSLSLLLSVVCVTHGQSTAGDNSGCVYSFKVPTSDCAQTPGPSVDDQIWKSSVIALQEQVRQLTSDMRVLREHNNKLVSDVGRLQTKLATVTTGVAGGTDHQRTGGGSNYLCLPRDPEWGATPSSPFQDPPGSLLYGAEYQVYSSRYFSAENAHSLHDNDVPCAVCLSTGRSTTLMVPAKVSCPDGWTKEYAGYLMAERDFMQVQKPTFVWTTLRKLSKAERPT</sequence>
<keyword evidence="1" id="KW-0732">Signal</keyword>
<comment type="caution">
    <text evidence="2">The sequence shown here is derived from an EMBL/GenBank/DDBJ whole genome shotgun (WGS) entry which is preliminary data.</text>
</comment>
<dbReference type="AlphaFoldDB" id="A0AAD9L0L2"/>
<proteinExistence type="predicted"/>
<evidence type="ECO:0000313" key="3">
    <source>
        <dbReference type="Proteomes" id="UP001209878"/>
    </source>
</evidence>
<dbReference type="InterPro" id="IPR051077">
    <property type="entry name" value="Ca-dependent_lectin"/>
</dbReference>
<evidence type="ECO:0000256" key="1">
    <source>
        <dbReference type="SAM" id="SignalP"/>
    </source>
</evidence>
<dbReference type="EMBL" id="JAODUO010000427">
    <property type="protein sequence ID" value="KAK2180770.1"/>
    <property type="molecule type" value="Genomic_DNA"/>
</dbReference>
<reference evidence="2" key="1">
    <citation type="journal article" date="2023" name="Mol. Biol. Evol.">
        <title>Third-Generation Sequencing Reveals the Adaptive Role of the Epigenome in Three Deep-Sea Polychaetes.</title>
        <authorList>
            <person name="Perez M."/>
            <person name="Aroh O."/>
            <person name="Sun Y."/>
            <person name="Lan Y."/>
            <person name="Juniper S.K."/>
            <person name="Young C.R."/>
            <person name="Angers B."/>
            <person name="Qian P.Y."/>
        </authorList>
    </citation>
    <scope>NUCLEOTIDE SEQUENCE</scope>
    <source>
        <strain evidence="2">R07B-5</strain>
    </source>
</reference>
<keyword evidence="3" id="KW-1185">Reference proteome</keyword>